<dbReference type="EMBL" id="JAODIM010000043">
    <property type="protein sequence ID" value="MCU5779716.1"/>
    <property type="molecule type" value="Genomic_DNA"/>
</dbReference>
<dbReference type="GO" id="GO:0003677">
    <property type="term" value="F:DNA binding"/>
    <property type="evidence" value="ECO:0007669"/>
    <property type="project" value="InterPro"/>
</dbReference>
<dbReference type="Gene3D" id="1.10.260.40">
    <property type="entry name" value="lambda repressor-like DNA-binding domains"/>
    <property type="match status" value="1"/>
</dbReference>
<dbReference type="InterPro" id="IPR001387">
    <property type="entry name" value="Cro/C1-type_HTH"/>
</dbReference>
<evidence type="ECO:0000313" key="2">
    <source>
        <dbReference type="EMBL" id="MCU5779716.1"/>
    </source>
</evidence>
<accession>A0A9J6PXY8</accession>
<comment type="caution">
    <text evidence="2">The sequence shown here is derived from an EMBL/GenBank/DDBJ whole genome shotgun (WGS) entry which is preliminary data.</text>
</comment>
<dbReference type="Proteomes" id="UP001064262">
    <property type="component" value="Unassembled WGS sequence"/>
</dbReference>
<sequence length="113" mass="12452">MKEKIINDIPVEQGSGNVFADLGFRDAEKHKIKSGLAIEIIKSIRRLNLTQAEAGKRMGISQAKVSNLFRGDFANLSERKLMDCLNRLGCDIEIVIKPTLFQTGHLTLANVAG</sequence>
<dbReference type="RefSeq" id="WP_267144679.1">
    <property type="nucleotide sequence ID" value="NZ_JAODIL010000082.1"/>
</dbReference>
<dbReference type="AlphaFoldDB" id="A0A9J6PXY8"/>
<name>A0A9J6PXY8_9GAMM</name>
<proteinExistence type="predicted"/>
<feature type="domain" description="HTH cro/C1-type" evidence="1">
    <location>
        <begin position="40"/>
        <end position="95"/>
    </location>
</feature>
<evidence type="ECO:0000259" key="1">
    <source>
        <dbReference type="PROSITE" id="PS50943"/>
    </source>
</evidence>
<dbReference type="SMART" id="SM00530">
    <property type="entry name" value="HTH_XRE"/>
    <property type="match status" value="1"/>
</dbReference>
<dbReference type="InterPro" id="IPR039554">
    <property type="entry name" value="HigA2-like_HTH"/>
</dbReference>
<evidence type="ECO:0000313" key="3">
    <source>
        <dbReference type="Proteomes" id="UP001064262"/>
    </source>
</evidence>
<dbReference type="PROSITE" id="PS50943">
    <property type="entry name" value="HTH_CROC1"/>
    <property type="match status" value="1"/>
</dbReference>
<dbReference type="SUPFAM" id="SSF47413">
    <property type="entry name" value="lambda repressor-like DNA-binding domains"/>
    <property type="match status" value="1"/>
</dbReference>
<reference evidence="2" key="1">
    <citation type="submission" date="2022-09" db="EMBL/GenBank/DDBJ databases">
        <title>Winslowiella arboricola sp. nov., isolated from bleeding cankers on broadleaf hosts.</title>
        <authorList>
            <person name="Brady C."/>
            <person name="Kaur S."/>
            <person name="Crampton B."/>
            <person name="Maddock D."/>
            <person name="Arnold D."/>
            <person name="Denman S."/>
        </authorList>
    </citation>
    <scope>NUCLEOTIDE SEQUENCE</scope>
    <source>
        <strain evidence="2">BAC 15a-03b</strain>
    </source>
</reference>
<dbReference type="CDD" id="cd00093">
    <property type="entry name" value="HTH_XRE"/>
    <property type="match status" value="1"/>
</dbReference>
<keyword evidence="3" id="KW-1185">Reference proteome</keyword>
<protein>
    <submittedName>
        <fullName evidence="2">Helix-turn-helix domain-containing protein</fullName>
    </submittedName>
</protein>
<dbReference type="Pfam" id="PF13744">
    <property type="entry name" value="HTH_37"/>
    <property type="match status" value="1"/>
</dbReference>
<gene>
    <name evidence="2" type="ORF">N5923_19695</name>
</gene>
<dbReference type="InterPro" id="IPR010982">
    <property type="entry name" value="Lambda_DNA-bd_dom_sf"/>
</dbReference>
<organism evidence="2 3">
    <name type="scientific">Winslowiella arboricola</name>
    <dbReference type="NCBI Taxonomy" id="2978220"/>
    <lineage>
        <taxon>Bacteria</taxon>
        <taxon>Pseudomonadati</taxon>
        <taxon>Pseudomonadota</taxon>
        <taxon>Gammaproteobacteria</taxon>
        <taxon>Enterobacterales</taxon>
        <taxon>Erwiniaceae</taxon>
        <taxon>Winslowiella</taxon>
    </lineage>
</organism>